<dbReference type="RefSeq" id="WP_339112150.1">
    <property type="nucleotide sequence ID" value="NZ_JAYWLC010000001.1"/>
</dbReference>
<organism evidence="1 2">
    <name type="scientific">Thioclava kandeliae</name>
    <dbReference type="NCBI Taxonomy" id="3070818"/>
    <lineage>
        <taxon>Bacteria</taxon>
        <taxon>Pseudomonadati</taxon>
        <taxon>Pseudomonadota</taxon>
        <taxon>Alphaproteobacteria</taxon>
        <taxon>Rhodobacterales</taxon>
        <taxon>Paracoccaceae</taxon>
        <taxon>Thioclava</taxon>
    </lineage>
</organism>
<accession>A0ABV1SD35</accession>
<comment type="caution">
    <text evidence="1">The sequence shown here is derived from an EMBL/GenBank/DDBJ whole genome shotgun (WGS) entry which is preliminary data.</text>
</comment>
<name>A0ABV1SD35_9RHOB</name>
<gene>
    <name evidence="1" type="ORF">VSX56_01960</name>
</gene>
<sequence>MVDEQKLEPFWQAARDHAPEASPDFLARIMGDALEVQQGFGVPRKAGVMTRLGGFMQDLARNWLPMGGMVAAACTGVAIGFSSGNPLAFWGNGAVSSAQATTIELLPTGDLFSVSGYGISLSGVN</sequence>
<protein>
    <recommendedName>
        <fullName evidence="3">Dihydroorotate dehydrogenase</fullName>
    </recommendedName>
</protein>
<reference evidence="1 2" key="2">
    <citation type="submission" date="2024-06" db="EMBL/GenBank/DDBJ databases">
        <title>Thioclava kandeliae sp. nov. from a rhizosphere soil sample of Kandelia candel in a mangrove.</title>
        <authorList>
            <person name="Mu T."/>
        </authorList>
    </citation>
    <scope>NUCLEOTIDE SEQUENCE [LARGE SCALE GENOMIC DNA]</scope>
    <source>
        <strain evidence="1 2">CPCC 100088</strain>
    </source>
</reference>
<dbReference type="Proteomes" id="UP001438953">
    <property type="component" value="Unassembled WGS sequence"/>
</dbReference>
<dbReference type="EMBL" id="JAYWLC010000001">
    <property type="protein sequence ID" value="MER5170526.1"/>
    <property type="molecule type" value="Genomic_DNA"/>
</dbReference>
<evidence type="ECO:0000313" key="2">
    <source>
        <dbReference type="Proteomes" id="UP001438953"/>
    </source>
</evidence>
<reference evidence="1 2" key="1">
    <citation type="submission" date="2024-01" db="EMBL/GenBank/DDBJ databases">
        <authorList>
            <person name="Deng Y."/>
            <person name="Su J."/>
        </authorList>
    </citation>
    <scope>NUCLEOTIDE SEQUENCE [LARGE SCALE GENOMIC DNA]</scope>
    <source>
        <strain evidence="1 2">CPCC 100088</strain>
    </source>
</reference>
<keyword evidence="2" id="KW-1185">Reference proteome</keyword>
<evidence type="ECO:0000313" key="1">
    <source>
        <dbReference type="EMBL" id="MER5170526.1"/>
    </source>
</evidence>
<evidence type="ECO:0008006" key="3">
    <source>
        <dbReference type="Google" id="ProtNLM"/>
    </source>
</evidence>
<proteinExistence type="predicted"/>